<accession>A0A0A2C6U7</accession>
<dbReference type="PANTHER" id="PTHR22960:SF0">
    <property type="entry name" value="MOLYBDENUM COFACTOR BIOSYNTHESIS PROTEIN 1"/>
    <property type="match status" value="1"/>
</dbReference>
<feature type="region of interest" description="Disordered" evidence="13">
    <location>
        <begin position="327"/>
        <end position="348"/>
    </location>
</feature>
<dbReference type="SMART" id="SM00729">
    <property type="entry name" value="Elp3"/>
    <property type="match status" value="1"/>
</dbReference>
<dbReference type="InterPro" id="IPR050105">
    <property type="entry name" value="MoCo_biosynth_MoaA/MoaC"/>
</dbReference>
<evidence type="ECO:0000256" key="2">
    <source>
        <dbReference type="ARBA" id="ARBA00012167"/>
    </source>
</evidence>
<evidence type="ECO:0000313" key="16">
    <source>
        <dbReference type="Proteomes" id="UP000030392"/>
    </source>
</evidence>
<dbReference type="PROSITE" id="PS01305">
    <property type="entry name" value="MOAA_NIFB_PQQE"/>
    <property type="match status" value="1"/>
</dbReference>
<dbReference type="GO" id="GO:0005525">
    <property type="term" value="F:GTP binding"/>
    <property type="evidence" value="ECO:0007669"/>
    <property type="project" value="UniProtKB-KW"/>
</dbReference>
<dbReference type="Pfam" id="PF06463">
    <property type="entry name" value="Mob_synth_C"/>
    <property type="match status" value="1"/>
</dbReference>
<protein>
    <recommendedName>
        <fullName evidence="2">GTP 3',8-cyclase</fullName>
        <ecNumber evidence="2">4.1.99.22</ecNumber>
    </recommendedName>
</protein>
<dbReference type="Pfam" id="PF04055">
    <property type="entry name" value="Radical_SAM"/>
    <property type="match status" value="1"/>
</dbReference>
<dbReference type="GO" id="GO:0006777">
    <property type="term" value="P:Mo-molybdopterin cofactor biosynthetic process"/>
    <property type="evidence" value="ECO:0007669"/>
    <property type="project" value="UniProtKB-KW"/>
</dbReference>
<evidence type="ECO:0000256" key="11">
    <source>
        <dbReference type="ARBA" id="ARBA00023239"/>
    </source>
</evidence>
<feature type="domain" description="Radical SAM core" evidence="14">
    <location>
        <begin position="7"/>
        <end position="240"/>
    </location>
</feature>
<dbReference type="InterPro" id="IPR013785">
    <property type="entry name" value="Aldolase_TIM"/>
</dbReference>
<dbReference type="PROSITE" id="PS51918">
    <property type="entry name" value="RADICAL_SAM"/>
    <property type="match status" value="1"/>
</dbReference>
<dbReference type="InterPro" id="IPR058240">
    <property type="entry name" value="rSAM_sf"/>
</dbReference>
<sequence>MIQDIHDRELKVLRLSLTNTCNFSCPYCMPENNSCLTTLTNKQFLSIIKVACKLGVNSLRLTGGEPLISSQLNKLMEAINTLKKIRNHPINNLKDIAITTNGSLLTKDRCQNLFDYGLNRITISLDALDPKIFSIMTGEKNMISAKNKLNNVLQGIDNAIQTGFDPLEGRLKINCVIKKNINDNQILNLVHFAKSKSIEIRFIEYMDVGNKNNWQANEVLKSHELMSIIKEHFKINEAGRLIGNTAHKWYMKDSNSYISTISSISNPFCSDCNRLRITSDGFAHTCLFSNNGSDLKKWLNPSINEKGLKEFLETIWLIRDDKYSENRFDQSENSKPQKPHPSMSYLGG</sequence>
<keyword evidence="7" id="KW-0408">Iron</keyword>
<evidence type="ECO:0000256" key="1">
    <source>
        <dbReference type="ARBA" id="ARBA00001966"/>
    </source>
</evidence>
<evidence type="ECO:0000259" key="14">
    <source>
        <dbReference type="PROSITE" id="PS51918"/>
    </source>
</evidence>
<keyword evidence="4" id="KW-0949">S-adenosyl-L-methionine</keyword>
<evidence type="ECO:0000256" key="8">
    <source>
        <dbReference type="ARBA" id="ARBA00023014"/>
    </source>
</evidence>
<reference evidence="16" key="1">
    <citation type="journal article" date="2014" name="Sci. Data">
        <title>Genomes of diverse isolates of the marine cyanobacterium Prochlorococcus.</title>
        <authorList>
            <person name="Biller S."/>
            <person name="Berube P."/>
            <person name="Thompson J."/>
            <person name="Kelly L."/>
            <person name="Roggensack S."/>
            <person name="Awad L."/>
            <person name="Roache-Johnson K."/>
            <person name="Ding H."/>
            <person name="Giovannoni S.J."/>
            <person name="Moore L.R."/>
            <person name="Chisholm S.W."/>
        </authorList>
    </citation>
    <scope>NUCLEOTIDE SEQUENCE [LARGE SCALE GENOMIC DNA]</scope>
    <source>
        <strain evidence="16">PAC1</strain>
    </source>
</reference>
<keyword evidence="6" id="KW-0547">Nucleotide-binding</keyword>
<evidence type="ECO:0000256" key="7">
    <source>
        <dbReference type="ARBA" id="ARBA00023004"/>
    </source>
</evidence>
<keyword evidence="10" id="KW-0501">Molybdenum cofactor biosynthesis</keyword>
<comment type="catalytic activity">
    <reaction evidence="12">
        <text>GTP + AH2 + S-adenosyl-L-methionine = (8S)-3',8-cyclo-7,8-dihydroguanosine 5'-triphosphate + 5'-deoxyadenosine + L-methionine + A + H(+)</text>
        <dbReference type="Rhea" id="RHEA:49576"/>
        <dbReference type="ChEBI" id="CHEBI:13193"/>
        <dbReference type="ChEBI" id="CHEBI:15378"/>
        <dbReference type="ChEBI" id="CHEBI:17319"/>
        <dbReference type="ChEBI" id="CHEBI:17499"/>
        <dbReference type="ChEBI" id="CHEBI:37565"/>
        <dbReference type="ChEBI" id="CHEBI:57844"/>
        <dbReference type="ChEBI" id="CHEBI:59789"/>
        <dbReference type="ChEBI" id="CHEBI:131766"/>
        <dbReference type="EC" id="4.1.99.22"/>
    </reaction>
</comment>
<dbReference type="NCBIfam" id="TIGR02666">
    <property type="entry name" value="moaA"/>
    <property type="match status" value="1"/>
</dbReference>
<dbReference type="RefSeq" id="WP_036905980.1">
    <property type="nucleotide sequence ID" value="NZ_CP138967.1"/>
</dbReference>
<dbReference type="SUPFAM" id="SSF102114">
    <property type="entry name" value="Radical SAM enzymes"/>
    <property type="match status" value="1"/>
</dbReference>
<keyword evidence="11" id="KW-0456">Lyase</keyword>
<dbReference type="InterPro" id="IPR007197">
    <property type="entry name" value="rSAM"/>
</dbReference>
<dbReference type="InterPro" id="IPR006638">
    <property type="entry name" value="Elp3/MiaA/NifB-like_rSAM"/>
</dbReference>
<dbReference type="GO" id="GO:0051539">
    <property type="term" value="F:4 iron, 4 sulfur cluster binding"/>
    <property type="evidence" value="ECO:0007669"/>
    <property type="project" value="UniProtKB-KW"/>
</dbReference>
<dbReference type="InterPro" id="IPR040064">
    <property type="entry name" value="MoaA-like"/>
</dbReference>
<dbReference type="GO" id="GO:0046872">
    <property type="term" value="F:metal ion binding"/>
    <property type="evidence" value="ECO:0007669"/>
    <property type="project" value="UniProtKB-KW"/>
</dbReference>
<dbReference type="UniPathway" id="UPA00344"/>
<evidence type="ECO:0000256" key="9">
    <source>
        <dbReference type="ARBA" id="ARBA00023134"/>
    </source>
</evidence>
<evidence type="ECO:0000256" key="6">
    <source>
        <dbReference type="ARBA" id="ARBA00022741"/>
    </source>
</evidence>
<dbReference type="SFLD" id="SFLDG01067">
    <property type="entry name" value="SPASM/twitch_domain_containing"/>
    <property type="match status" value="1"/>
</dbReference>
<keyword evidence="8" id="KW-0411">Iron-sulfur</keyword>
<dbReference type="CDD" id="cd21117">
    <property type="entry name" value="Twitch_MoaA"/>
    <property type="match status" value="1"/>
</dbReference>
<proteinExistence type="predicted"/>
<comment type="caution">
    <text evidence="15">The sequence shown here is derived from an EMBL/GenBank/DDBJ whole genome shotgun (WGS) entry which is preliminary data.</text>
</comment>
<dbReference type="CDD" id="cd01335">
    <property type="entry name" value="Radical_SAM"/>
    <property type="match status" value="1"/>
</dbReference>
<dbReference type="GO" id="GO:0061798">
    <property type="term" value="F:GTP 3',8'-cyclase activity"/>
    <property type="evidence" value="ECO:0007669"/>
    <property type="project" value="UniProtKB-EC"/>
</dbReference>
<dbReference type="Gene3D" id="3.20.20.70">
    <property type="entry name" value="Aldolase class I"/>
    <property type="match status" value="1"/>
</dbReference>
<dbReference type="AlphaFoldDB" id="A0A0A2C6U7"/>
<evidence type="ECO:0000313" key="15">
    <source>
        <dbReference type="EMBL" id="KGG20600.1"/>
    </source>
</evidence>
<dbReference type="EMBL" id="JNAX01000011">
    <property type="protein sequence ID" value="KGG20600.1"/>
    <property type="molecule type" value="Genomic_DNA"/>
</dbReference>
<evidence type="ECO:0000256" key="5">
    <source>
        <dbReference type="ARBA" id="ARBA00022723"/>
    </source>
</evidence>
<dbReference type="Proteomes" id="UP000030392">
    <property type="component" value="Unassembled WGS sequence"/>
</dbReference>
<keyword evidence="3" id="KW-0004">4Fe-4S</keyword>
<dbReference type="InterPro" id="IPR013483">
    <property type="entry name" value="MoaA"/>
</dbReference>
<organism evidence="15 16">
    <name type="scientific">Prochlorococcus marinus str. PAC1</name>
    <dbReference type="NCBI Taxonomy" id="59924"/>
    <lineage>
        <taxon>Bacteria</taxon>
        <taxon>Bacillati</taxon>
        <taxon>Cyanobacteriota</taxon>
        <taxon>Cyanophyceae</taxon>
        <taxon>Synechococcales</taxon>
        <taxon>Prochlorococcaceae</taxon>
        <taxon>Prochlorococcus</taxon>
    </lineage>
</organism>
<evidence type="ECO:0000256" key="10">
    <source>
        <dbReference type="ARBA" id="ARBA00023150"/>
    </source>
</evidence>
<evidence type="ECO:0000256" key="13">
    <source>
        <dbReference type="SAM" id="MobiDB-lite"/>
    </source>
</evidence>
<dbReference type="GO" id="GO:0061799">
    <property type="term" value="F:cyclic pyranopterin monophosphate synthase activity"/>
    <property type="evidence" value="ECO:0007669"/>
    <property type="project" value="TreeGrafter"/>
</dbReference>
<comment type="cofactor">
    <cofactor evidence="1">
        <name>[4Fe-4S] cluster</name>
        <dbReference type="ChEBI" id="CHEBI:49883"/>
    </cofactor>
</comment>
<dbReference type="SFLD" id="SFLDG01383">
    <property type="entry name" value="cyclic_pyranopterin_phosphate"/>
    <property type="match status" value="1"/>
</dbReference>
<dbReference type="SFLD" id="SFLDG01386">
    <property type="entry name" value="main_SPASM_domain-containing"/>
    <property type="match status" value="1"/>
</dbReference>
<dbReference type="InterPro" id="IPR000385">
    <property type="entry name" value="MoaA_NifB_PqqE_Fe-S-bd_CS"/>
</dbReference>
<evidence type="ECO:0000256" key="12">
    <source>
        <dbReference type="ARBA" id="ARBA00048697"/>
    </source>
</evidence>
<dbReference type="InterPro" id="IPR010505">
    <property type="entry name" value="MoaA_twitch"/>
</dbReference>
<keyword evidence="9" id="KW-0342">GTP-binding</keyword>
<dbReference type="PANTHER" id="PTHR22960">
    <property type="entry name" value="MOLYBDOPTERIN COFACTOR SYNTHESIS PROTEIN A"/>
    <property type="match status" value="1"/>
</dbReference>
<evidence type="ECO:0000256" key="4">
    <source>
        <dbReference type="ARBA" id="ARBA00022691"/>
    </source>
</evidence>
<evidence type="ECO:0000256" key="3">
    <source>
        <dbReference type="ARBA" id="ARBA00022485"/>
    </source>
</evidence>
<dbReference type="EC" id="4.1.99.22" evidence="2"/>
<keyword evidence="5" id="KW-0479">Metal-binding</keyword>
<name>A0A0A2C6U7_PROMR</name>
<gene>
    <name evidence="15" type="ORF">EV03_1101</name>
</gene>
<dbReference type="SFLD" id="SFLDS00029">
    <property type="entry name" value="Radical_SAM"/>
    <property type="match status" value="1"/>
</dbReference>